<dbReference type="InterPro" id="IPR000620">
    <property type="entry name" value="EamA_dom"/>
</dbReference>
<keyword evidence="2 5" id="KW-0812">Transmembrane</keyword>
<organism evidence="7">
    <name type="scientific">freshwater metagenome</name>
    <dbReference type="NCBI Taxonomy" id="449393"/>
    <lineage>
        <taxon>unclassified sequences</taxon>
        <taxon>metagenomes</taxon>
        <taxon>ecological metagenomes</taxon>
    </lineage>
</organism>
<dbReference type="InterPro" id="IPR037185">
    <property type="entry name" value="EmrE-like"/>
</dbReference>
<dbReference type="AlphaFoldDB" id="A0A6J7FCX5"/>
<keyword evidence="4 5" id="KW-0472">Membrane</keyword>
<dbReference type="PANTHER" id="PTHR32322">
    <property type="entry name" value="INNER MEMBRANE TRANSPORTER"/>
    <property type="match status" value="1"/>
</dbReference>
<evidence type="ECO:0000256" key="5">
    <source>
        <dbReference type="SAM" id="Phobius"/>
    </source>
</evidence>
<keyword evidence="3 5" id="KW-1133">Transmembrane helix</keyword>
<dbReference type="InterPro" id="IPR050638">
    <property type="entry name" value="AA-Vitamin_Transporters"/>
</dbReference>
<evidence type="ECO:0000256" key="3">
    <source>
        <dbReference type="ARBA" id="ARBA00022989"/>
    </source>
</evidence>
<evidence type="ECO:0000259" key="6">
    <source>
        <dbReference type="Pfam" id="PF00892"/>
    </source>
</evidence>
<dbReference type="GO" id="GO:0016020">
    <property type="term" value="C:membrane"/>
    <property type="evidence" value="ECO:0007669"/>
    <property type="project" value="UniProtKB-SubCell"/>
</dbReference>
<reference evidence="7" key="1">
    <citation type="submission" date="2020-05" db="EMBL/GenBank/DDBJ databases">
        <authorList>
            <person name="Chiriac C."/>
            <person name="Salcher M."/>
            <person name="Ghai R."/>
            <person name="Kavagutti S V."/>
        </authorList>
    </citation>
    <scope>NUCLEOTIDE SEQUENCE</scope>
</reference>
<feature type="domain" description="EamA" evidence="6">
    <location>
        <begin position="153"/>
        <end position="282"/>
    </location>
</feature>
<evidence type="ECO:0000256" key="4">
    <source>
        <dbReference type="ARBA" id="ARBA00023136"/>
    </source>
</evidence>
<feature type="domain" description="EamA" evidence="6">
    <location>
        <begin position="8"/>
        <end position="142"/>
    </location>
</feature>
<feature type="transmembrane region" description="Helical" evidence="5">
    <location>
        <begin position="39"/>
        <end position="57"/>
    </location>
</feature>
<evidence type="ECO:0000256" key="1">
    <source>
        <dbReference type="ARBA" id="ARBA00004141"/>
    </source>
</evidence>
<sequence length="313" mass="32637">MASALRNSGVLAALGAAALFGAGTPIAKAFLSDTGPLMFAGLLYLGAGIGLGIWRLVRRLPKAHLVRKELGWLIGAVVCGGVLAPGLLMVGLTHMPATGASLLLNAEAVFTALIAWLVFRENIGRKVAFGMLCIVAGAAVLSWPGTADFGSGWPILAVLSACLLWAVDNNLTRNVNSVDATWIAMVKGIIAGSTNVALAFVFGEEIPALRIIASGMVLGLFAYGVSLVLFVIALRGVGAARAGAYYSVAPFIGAIVAIAFFGEAVTIQIALAGGLMAVGTWLHLTESHSHFHPHSLIEHEHEHFPDTEHRHGH</sequence>
<dbReference type="SUPFAM" id="SSF103481">
    <property type="entry name" value="Multidrug resistance efflux transporter EmrE"/>
    <property type="match status" value="2"/>
</dbReference>
<protein>
    <submittedName>
        <fullName evidence="7">Unannotated protein</fullName>
    </submittedName>
</protein>
<feature type="transmembrane region" description="Helical" evidence="5">
    <location>
        <begin position="126"/>
        <end position="145"/>
    </location>
</feature>
<feature type="transmembrane region" description="Helical" evidence="5">
    <location>
        <begin position="180"/>
        <end position="202"/>
    </location>
</feature>
<name>A0A6J7FCX5_9ZZZZ</name>
<accession>A0A6J7FCX5</accession>
<comment type="subcellular location">
    <subcellularLocation>
        <location evidence="1">Membrane</location>
        <topology evidence="1">Multi-pass membrane protein</topology>
    </subcellularLocation>
</comment>
<dbReference type="Gene3D" id="1.10.3730.20">
    <property type="match status" value="1"/>
</dbReference>
<feature type="transmembrane region" description="Helical" evidence="5">
    <location>
        <begin position="244"/>
        <end position="261"/>
    </location>
</feature>
<feature type="transmembrane region" description="Helical" evidence="5">
    <location>
        <begin position="208"/>
        <end position="232"/>
    </location>
</feature>
<evidence type="ECO:0000313" key="7">
    <source>
        <dbReference type="EMBL" id="CAB4893267.1"/>
    </source>
</evidence>
<dbReference type="Pfam" id="PF00892">
    <property type="entry name" value="EamA"/>
    <property type="match status" value="2"/>
</dbReference>
<dbReference type="EMBL" id="CAFBMC010000019">
    <property type="protein sequence ID" value="CAB4893267.1"/>
    <property type="molecule type" value="Genomic_DNA"/>
</dbReference>
<evidence type="ECO:0000256" key="2">
    <source>
        <dbReference type="ARBA" id="ARBA00022692"/>
    </source>
</evidence>
<feature type="transmembrane region" description="Helical" evidence="5">
    <location>
        <begin position="69"/>
        <end position="92"/>
    </location>
</feature>
<proteinExistence type="predicted"/>
<feature type="transmembrane region" description="Helical" evidence="5">
    <location>
        <begin position="151"/>
        <end position="168"/>
    </location>
</feature>
<gene>
    <name evidence="7" type="ORF">UFOPK3495_00529</name>
</gene>
<dbReference type="PANTHER" id="PTHR32322:SF2">
    <property type="entry name" value="EAMA DOMAIN-CONTAINING PROTEIN"/>
    <property type="match status" value="1"/>
</dbReference>
<feature type="transmembrane region" description="Helical" evidence="5">
    <location>
        <begin position="98"/>
        <end position="119"/>
    </location>
</feature>